<dbReference type="HOGENOM" id="CLU_3121291_0_0_10"/>
<protein>
    <submittedName>
        <fullName evidence="1">Uncharacterized protein</fullName>
    </submittedName>
</protein>
<sequence>MEGKQAAKPSKLYLMKEKQEGAKERKKLARMYGEMMPRILANFMVNGAVD</sequence>
<dbReference type="RefSeq" id="WP_009161230.1">
    <property type="nucleotide sequence ID" value="NZ_KB290963.1"/>
</dbReference>
<comment type="caution">
    <text evidence="1">The sequence shown here is derived from an EMBL/GenBank/DDBJ whole genome shotgun (WGS) entry which is preliminary data.</text>
</comment>
<accession>L1N0G4</accession>
<organism evidence="1 2">
    <name type="scientific">Hoylesella saccharolytica F0055</name>
    <dbReference type="NCBI Taxonomy" id="1127699"/>
    <lineage>
        <taxon>Bacteria</taxon>
        <taxon>Pseudomonadati</taxon>
        <taxon>Bacteroidota</taxon>
        <taxon>Bacteroidia</taxon>
        <taxon>Bacteroidales</taxon>
        <taxon>Prevotellaceae</taxon>
        <taxon>Hoylesella</taxon>
    </lineage>
</organism>
<name>L1N0G4_9BACT</name>
<reference evidence="1 2" key="1">
    <citation type="submission" date="2012-05" db="EMBL/GenBank/DDBJ databases">
        <authorList>
            <person name="Weinstock G."/>
            <person name="Sodergren E."/>
            <person name="Lobos E.A."/>
            <person name="Fulton L."/>
            <person name="Fulton R."/>
            <person name="Courtney L."/>
            <person name="Fronick C."/>
            <person name="O'Laughlin M."/>
            <person name="Godfrey J."/>
            <person name="Wilson R.M."/>
            <person name="Miner T."/>
            <person name="Farmer C."/>
            <person name="Delehaunty K."/>
            <person name="Cordes M."/>
            <person name="Minx P."/>
            <person name="Tomlinson C."/>
            <person name="Chen J."/>
            <person name="Wollam A."/>
            <person name="Pepin K.H."/>
            <person name="Bhonagiri V."/>
            <person name="Zhang X."/>
            <person name="Suruliraj S."/>
            <person name="Warren W."/>
            <person name="Mitreva M."/>
            <person name="Mardis E.R."/>
            <person name="Wilson R.K."/>
        </authorList>
    </citation>
    <scope>NUCLEOTIDE SEQUENCE [LARGE SCALE GENOMIC DNA]</scope>
    <source>
        <strain evidence="1 2">F0055</strain>
    </source>
</reference>
<evidence type="ECO:0000313" key="2">
    <source>
        <dbReference type="Proteomes" id="UP000010433"/>
    </source>
</evidence>
<dbReference type="AlphaFoldDB" id="L1N0G4"/>
<dbReference type="EMBL" id="AMEP01000151">
    <property type="protein sequence ID" value="EKX96744.1"/>
    <property type="molecule type" value="Genomic_DNA"/>
</dbReference>
<gene>
    <name evidence="1" type="ORF">HMPREF9151_02370</name>
</gene>
<dbReference type="PATRIC" id="fig|1127699.3.peg.2171"/>
<keyword evidence="2" id="KW-1185">Reference proteome</keyword>
<proteinExistence type="predicted"/>
<evidence type="ECO:0000313" key="1">
    <source>
        <dbReference type="EMBL" id="EKX96744.1"/>
    </source>
</evidence>
<dbReference type="Proteomes" id="UP000010433">
    <property type="component" value="Unassembled WGS sequence"/>
</dbReference>